<comment type="caution">
    <text evidence="2">The sequence shown here is derived from an EMBL/GenBank/DDBJ whole genome shotgun (WGS) entry which is preliminary data.</text>
</comment>
<evidence type="ECO:0000313" key="2">
    <source>
        <dbReference type="EMBL" id="PNG03105.1"/>
    </source>
</evidence>
<feature type="transmembrane region" description="Helical" evidence="1">
    <location>
        <begin position="188"/>
        <end position="211"/>
    </location>
</feature>
<dbReference type="AlphaFoldDB" id="A0A2N8SKU8"/>
<feature type="transmembrane region" description="Helical" evidence="1">
    <location>
        <begin position="12"/>
        <end position="31"/>
    </location>
</feature>
<evidence type="ECO:0008006" key="4">
    <source>
        <dbReference type="Google" id="ProtNLM"/>
    </source>
</evidence>
<name>A0A2N8SKU8_STUST</name>
<evidence type="ECO:0000313" key="3">
    <source>
        <dbReference type="Proteomes" id="UP000235897"/>
    </source>
</evidence>
<reference evidence="2 3" key="1">
    <citation type="submission" date="2018-01" db="EMBL/GenBank/DDBJ databases">
        <title>Denitrification phenotypes of diverse strains of Pseudomonas stutzeri.</title>
        <authorList>
            <person name="Milligan D.A."/>
            <person name="Bergaust L."/>
            <person name="Bakken L.R."/>
            <person name="Frostegard A."/>
        </authorList>
    </citation>
    <scope>NUCLEOTIDE SEQUENCE [LARGE SCALE GENOMIC DNA]</scope>
    <source>
        <strain evidence="2 3">28a3</strain>
    </source>
</reference>
<organism evidence="2 3">
    <name type="scientific">Stutzerimonas stutzeri</name>
    <name type="common">Pseudomonas stutzeri</name>
    <dbReference type="NCBI Taxonomy" id="316"/>
    <lineage>
        <taxon>Bacteria</taxon>
        <taxon>Pseudomonadati</taxon>
        <taxon>Pseudomonadota</taxon>
        <taxon>Gammaproteobacteria</taxon>
        <taxon>Pseudomonadales</taxon>
        <taxon>Pseudomonadaceae</taxon>
        <taxon>Stutzerimonas</taxon>
    </lineage>
</organism>
<dbReference type="Proteomes" id="UP000235897">
    <property type="component" value="Unassembled WGS sequence"/>
</dbReference>
<feature type="transmembrane region" description="Helical" evidence="1">
    <location>
        <begin position="94"/>
        <end position="114"/>
    </location>
</feature>
<proteinExistence type="predicted"/>
<keyword evidence="1" id="KW-0472">Membrane</keyword>
<feature type="transmembrane region" description="Helical" evidence="1">
    <location>
        <begin position="231"/>
        <end position="251"/>
    </location>
</feature>
<keyword evidence="1" id="KW-1133">Transmembrane helix</keyword>
<sequence>MASFAASRIDWGAATAAVGVLGFGALAWYWSAREASLMAAMGEMQMPPTDWLSPQGLFVLGMWLTMMQAMMLPAALPMILVYRRCLLRDPQRTVRLWLFCAAYVLVWSGFAVLLTGSQMLGEYAGVLDPMRLQLPPALGGLVLLMAGVYQLSRAKAACLRHCQNPLSFLQHHARPGLLGSWQTGVQHALYCLGCCWALMLVLLVAGAMNLWAMALLSLLVLAEKLLPLGRLWRRCSSALLIAAGLLMLLFASA</sequence>
<dbReference type="EMBL" id="POUW01000013">
    <property type="protein sequence ID" value="PNG03105.1"/>
    <property type="molecule type" value="Genomic_DNA"/>
</dbReference>
<dbReference type="OrthoDB" id="980055at2"/>
<dbReference type="Pfam" id="PF09948">
    <property type="entry name" value="PpoB2"/>
    <property type="match status" value="1"/>
</dbReference>
<feature type="transmembrane region" description="Helical" evidence="1">
    <location>
        <begin position="57"/>
        <end position="82"/>
    </location>
</feature>
<protein>
    <recommendedName>
        <fullName evidence="4">DUF2182 domain-containing protein</fullName>
    </recommendedName>
</protein>
<accession>A0A2N8SKU8</accession>
<keyword evidence="1" id="KW-0812">Transmembrane</keyword>
<feature type="transmembrane region" description="Helical" evidence="1">
    <location>
        <begin position="134"/>
        <end position="151"/>
    </location>
</feature>
<gene>
    <name evidence="2" type="ORF">CXL00_22530</name>
</gene>
<evidence type="ECO:0000256" key="1">
    <source>
        <dbReference type="SAM" id="Phobius"/>
    </source>
</evidence>
<dbReference type="InterPro" id="IPR018688">
    <property type="entry name" value="PpoB2-like"/>
</dbReference>